<dbReference type="Bgee" id="ENSLOCG00000017954">
    <property type="expression patterns" value="Expressed in zone of skin and 12 other cell types or tissues"/>
</dbReference>
<dbReference type="PANTHER" id="PTHR22923">
    <property type="entry name" value="CEREBELLIN-RELATED"/>
    <property type="match status" value="1"/>
</dbReference>
<dbReference type="PRINTS" id="PR00007">
    <property type="entry name" value="COMPLEMNTC1Q"/>
</dbReference>
<reference evidence="7" key="1">
    <citation type="submission" date="2011-12" db="EMBL/GenBank/DDBJ databases">
        <title>The Draft Genome of Lepisosteus oculatus.</title>
        <authorList>
            <consortium name="The Broad Institute Genome Assembly &amp; Analysis Group"/>
            <consortium name="Computational R&amp;D Group"/>
            <consortium name="and Sequencing Platform"/>
            <person name="Di Palma F."/>
            <person name="Alfoldi J."/>
            <person name="Johnson J."/>
            <person name="Berlin A."/>
            <person name="Gnerre S."/>
            <person name="Jaffe D."/>
            <person name="MacCallum I."/>
            <person name="Young S."/>
            <person name="Walker B.J."/>
            <person name="Lander E.S."/>
            <person name="Lindblad-Toh K."/>
        </authorList>
    </citation>
    <scope>NUCLEOTIDE SEQUENCE [LARGE SCALE GENOMIC DNA]</scope>
</reference>
<dbReference type="InterPro" id="IPR001073">
    <property type="entry name" value="C1q_dom"/>
</dbReference>
<dbReference type="SMART" id="SM00110">
    <property type="entry name" value="C1Q"/>
    <property type="match status" value="1"/>
</dbReference>
<dbReference type="InterPro" id="IPR050822">
    <property type="entry name" value="Cerebellin_Synaptic_Org"/>
</dbReference>
<protein>
    <recommendedName>
        <fullName evidence="5">C1q domain-containing protein</fullName>
    </recommendedName>
</protein>
<feature type="signal peptide" evidence="4">
    <location>
        <begin position="1"/>
        <end position="24"/>
    </location>
</feature>
<accession>W5NN48</accession>
<dbReference type="SUPFAM" id="SSF49842">
    <property type="entry name" value="TNF-like"/>
    <property type="match status" value="1"/>
</dbReference>
<dbReference type="eggNOG" id="ENOG502S4BE">
    <property type="taxonomic scope" value="Eukaryota"/>
</dbReference>
<dbReference type="Proteomes" id="UP000018468">
    <property type="component" value="Linkage group LG3"/>
</dbReference>
<reference evidence="6" key="3">
    <citation type="submission" date="2025-09" db="UniProtKB">
        <authorList>
            <consortium name="Ensembl"/>
        </authorList>
    </citation>
    <scope>IDENTIFICATION</scope>
</reference>
<evidence type="ECO:0000259" key="5">
    <source>
        <dbReference type="PROSITE" id="PS50871"/>
    </source>
</evidence>
<dbReference type="GeneTree" id="ENSGT00950000183116"/>
<dbReference type="Pfam" id="PF00386">
    <property type="entry name" value="C1q"/>
    <property type="match status" value="1"/>
</dbReference>
<dbReference type="Ensembl" id="ENSLOCT00000022096.1">
    <property type="protein sequence ID" value="ENSLOCP00000022057.1"/>
    <property type="gene ID" value="ENSLOCG00000017954.1"/>
</dbReference>
<reference evidence="6" key="2">
    <citation type="submission" date="2025-08" db="UniProtKB">
        <authorList>
            <consortium name="Ensembl"/>
        </authorList>
    </citation>
    <scope>IDENTIFICATION</scope>
</reference>
<dbReference type="HOGENOM" id="CLU_001074_8_1_1"/>
<dbReference type="PANTHER" id="PTHR22923:SF102">
    <property type="entry name" value="CEREBELLIN 13-RELATED"/>
    <property type="match status" value="1"/>
</dbReference>
<keyword evidence="7" id="KW-1185">Reference proteome</keyword>
<keyword evidence="2" id="KW-0964">Secreted</keyword>
<evidence type="ECO:0000256" key="1">
    <source>
        <dbReference type="ARBA" id="ARBA00004613"/>
    </source>
</evidence>
<feature type="domain" description="C1q" evidence="5">
    <location>
        <begin position="63"/>
        <end position="201"/>
    </location>
</feature>
<dbReference type="PROSITE" id="PS50871">
    <property type="entry name" value="C1Q"/>
    <property type="match status" value="1"/>
</dbReference>
<name>W5NN48_LEPOC</name>
<keyword evidence="3 4" id="KW-0732">Signal</keyword>
<proteinExistence type="predicted"/>
<dbReference type="GO" id="GO:0005576">
    <property type="term" value="C:extracellular region"/>
    <property type="evidence" value="ECO:0007669"/>
    <property type="project" value="UniProtKB-SubCell"/>
</dbReference>
<evidence type="ECO:0000256" key="2">
    <source>
        <dbReference type="ARBA" id="ARBA00022525"/>
    </source>
</evidence>
<comment type="subcellular location">
    <subcellularLocation>
        <location evidence="1">Secreted</location>
    </subcellularLocation>
</comment>
<dbReference type="EMBL" id="AHAT01004953">
    <property type="status" value="NOT_ANNOTATED_CDS"/>
    <property type="molecule type" value="Genomic_DNA"/>
</dbReference>
<dbReference type="Gene3D" id="2.60.120.40">
    <property type="match status" value="1"/>
</dbReference>
<evidence type="ECO:0000256" key="4">
    <source>
        <dbReference type="SAM" id="SignalP"/>
    </source>
</evidence>
<dbReference type="InParanoid" id="W5NN48"/>
<evidence type="ECO:0000313" key="6">
    <source>
        <dbReference type="Ensembl" id="ENSLOCP00000022057.1"/>
    </source>
</evidence>
<dbReference type="AlphaFoldDB" id="W5NN48"/>
<evidence type="ECO:0000256" key="3">
    <source>
        <dbReference type="ARBA" id="ARBA00022729"/>
    </source>
</evidence>
<dbReference type="OMA" id="NICPTNM"/>
<dbReference type="STRING" id="7918.ENSLOCP00000022057"/>
<dbReference type="InterPro" id="IPR008983">
    <property type="entry name" value="Tumour_necrosis_fac-like_dom"/>
</dbReference>
<organism evidence="6 7">
    <name type="scientific">Lepisosteus oculatus</name>
    <name type="common">Spotted gar</name>
    <dbReference type="NCBI Taxonomy" id="7918"/>
    <lineage>
        <taxon>Eukaryota</taxon>
        <taxon>Metazoa</taxon>
        <taxon>Chordata</taxon>
        <taxon>Craniata</taxon>
        <taxon>Vertebrata</taxon>
        <taxon>Euteleostomi</taxon>
        <taxon>Actinopterygii</taxon>
        <taxon>Neopterygii</taxon>
        <taxon>Holostei</taxon>
        <taxon>Semionotiformes</taxon>
        <taxon>Lepisosteidae</taxon>
        <taxon>Lepisosteus</taxon>
    </lineage>
</organism>
<evidence type="ECO:0000313" key="7">
    <source>
        <dbReference type="Proteomes" id="UP000018468"/>
    </source>
</evidence>
<feature type="chain" id="PRO_5004869588" description="C1q domain-containing protein" evidence="4">
    <location>
        <begin position="25"/>
        <end position="201"/>
    </location>
</feature>
<sequence length="201" mass="22494">VMKVILCWTLGCCFLGARSLVVQAADDDNNNIREGFCFFSVKQEMNELVARLTKVENDLKRLQETPRIAFSAILCNGETINLGNFNTKTTIVYPKVLTNMGGAYNSATGIFTAFVKGTYYFSFTVFLANAANLYVNLMKNSQHVVSMWDTQSTDLNDSGTNSAVLELEVGDQVYVRLNENRQLYEDNTCYNSFSGFLLFPA</sequence>